<gene>
    <name evidence="6" type="ORF">SAMN06295987_104197</name>
</gene>
<dbReference type="Proteomes" id="UP000190989">
    <property type="component" value="Unassembled WGS sequence"/>
</dbReference>
<dbReference type="InterPro" id="IPR036388">
    <property type="entry name" value="WH-like_DNA-bd_sf"/>
</dbReference>
<keyword evidence="2" id="KW-0805">Transcription regulation</keyword>
<dbReference type="InterPro" id="IPR036390">
    <property type="entry name" value="WH_DNA-bd_sf"/>
</dbReference>
<organism evidence="6 7">
    <name type="scientific">Novosphingobium mathurense</name>
    <dbReference type="NCBI Taxonomy" id="428990"/>
    <lineage>
        <taxon>Bacteria</taxon>
        <taxon>Pseudomonadati</taxon>
        <taxon>Pseudomonadota</taxon>
        <taxon>Alphaproteobacteria</taxon>
        <taxon>Sphingomonadales</taxon>
        <taxon>Sphingomonadaceae</taxon>
        <taxon>Novosphingobium</taxon>
    </lineage>
</organism>
<dbReference type="SUPFAM" id="SSF53850">
    <property type="entry name" value="Periplasmic binding protein-like II"/>
    <property type="match status" value="1"/>
</dbReference>
<keyword evidence="4" id="KW-0804">Transcription</keyword>
<evidence type="ECO:0000259" key="5">
    <source>
        <dbReference type="PROSITE" id="PS50931"/>
    </source>
</evidence>
<sequence>MEIWSLNLRHLRAVAKIAELGTVNAAAAAVNLSQPAITQALSRLEAMLGLPLFERRHDGMIPTRAGDVLAPRIMTALAHIQSPHVTMSRLRALLALAETGSYAGAGQETGLSLPSIHRAVNDLALALRRPLVVRRGKFVIPTEAGNQLAREFRLARVELEAGLSEVEALRGYETRRIAIGAMPLSRARVLPAAVARFLSRRPQVKLTIVEGSRAELVEPLRNGSLDVIVGALRDPLIEEDLIQRPLFDDAPAIFARKGHPLSNGNPTPAQMASYPFCLAPRGTPLRDSFERYFTENGQVLPEVPVESGSALMIRQVMMNSNFLALLSPDQMQVEVQAGWLCELARLPQAYQRTIGMTTRASLRPTEVQAEFFADLQAAATEIAE</sequence>
<dbReference type="STRING" id="428990.SAMN06295987_104197"/>
<dbReference type="PANTHER" id="PTHR30126">
    <property type="entry name" value="HTH-TYPE TRANSCRIPTIONAL REGULATOR"/>
    <property type="match status" value="1"/>
</dbReference>
<accession>A0A1U6I5C0</accession>
<dbReference type="SUPFAM" id="SSF46785">
    <property type="entry name" value="Winged helix' DNA-binding domain"/>
    <property type="match status" value="2"/>
</dbReference>
<keyword evidence="3 6" id="KW-0238">DNA-binding</keyword>
<reference evidence="7" key="1">
    <citation type="submission" date="2017-02" db="EMBL/GenBank/DDBJ databases">
        <authorList>
            <person name="Varghese N."/>
            <person name="Submissions S."/>
        </authorList>
    </citation>
    <scope>NUCLEOTIDE SEQUENCE [LARGE SCALE GENOMIC DNA]</scope>
    <source>
        <strain evidence="7">SM117</strain>
    </source>
</reference>
<dbReference type="InterPro" id="IPR005119">
    <property type="entry name" value="LysR_subst-bd"/>
</dbReference>
<keyword evidence="7" id="KW-1185">Reference proteome</keyword>
<proteinExistence type="inferred from homology"/>
<dbReference type="Pfam" id="PF00126">
    <property type="entry name" value="HTH_1"/>
    <property type="match status" value="2"/>
</dbReference>
<dbReference type="Gene3D" id="3.40.190.290">
    <property type="match status" value="1"/>
</dbReference>
<evidence type="ECO:0000256" key="4">
    <source>
        <dbReference type="ARBA" id="ARBA00023163"/>
    </source>
</evidence>
<evidence type="ECO:0000256" key="2">
    <source>
        <dbReference type="ARBA" id="ARBA00023015"/>
    </source>
</evidence>
<dbReference type="EMBL" id="FVZE01000004">
    <property type="protein sequence ID" value="SLK03185.1"/>
    <property type="molecule type" value="Genomic_DNA"/>
</dbReference>
<dbReference type="AlphaFoldDB" id="A0A1U6I5C0"/>
<protein>
    <submittedName>
        <fullName evidence="6">DNA-binding transcriptional regulator, LysR family</fullName>
    </submittedName>
</protein>
<dbReference type="GO" id="GO:0000976">
    <property type="term" value="F:transcription cis-regulatory region binding"/>
    <property type="evidence" value="ECO:0007669"/>
    <property type="project" value="TreeGrafter"/>
</dbReference>
<evidence type="ECO:0000313" key="6">
    <source>
        <dbReference type="EMBL" id="SLK03185.1"/>
    </source>
</evidence>
<dbReference type="PROSITE" id="PS50931">
    <property type="entry name" value="HTH_LYSR"/>
    <property type="match status" value="2"/>
</dbReference>
<evidence type="ECO:0000256" key="3">
    <source>
        <dbReference type="ARBA" id="ARBA00023125"/>
    </source>
</evidence>
<dbReference type="PANTHER" id="PTHR30126:SF98">
    <property type="entry name" value="HTH-TYPE TRANSCRIPTIONAL ACTIVATOR BAUR"/>
    <property type="match status" value="1"/>
</dbReference>
<dbReference type="PRINTS" id="PR00039">
    <property type="entry name" value="HTHLYSR"/>
</dbReference>
<evidence type="ECO:0000256" key="1">
    <source>
        <dbReference type="ARBA" id="ARBA00009437"/>
    </source>
</evidence>
<comment type="similarity">
    <text evidence="1">Belongs to the LysR transcriptional regulatory family.</text>
</comment>
<dbReference type="RefSeq" id="WP_079730865.1">
    <property type="nucleotide sequence ID" value="NZ_FVZE01000004.1"/>
</dbReference>
<feature type="domain" description="HTH lysR-type" evidence="5">
    <location>
        <begin position="85"/>
        <end position="142"/>
    </location>
</feature>
<dbReference type="Gene3D" id="1.10.10.10">
    <property type="entry name" value="Winged helix-like DNA-binding domain superfamily/Winged helix DNA-binding domain"/>
    <property type="match status" value="2"/>
</dbReference>
<evidence type="ECO:0000313" key="7">
    <source>
        <dbReference type="Proteomes" id="UP000190989"/>
    </source>
</evidence>
<name>A0A1U6I5C0_9SPHN</name>
<feature type="domain" description="HTH lysR-type" evidence="5">
    <location>
        <begin position="6"/>
        <end position="63"/>
    </location>
</feature>
<dbReference type="GO" id="GO:0003700">
    <property type="term" value="F:DNA-binding transcription factor activity"/>
    <property type="evidence" value="ECO:0007669"/>
    <property type="project" value="InterPro"/>
</dbReference>
<dbReference type="InterPro" id="IPR000847">
    <property type="entry name" value="LysR_HTH_N"/>
</dbReference>
<dbReference type="Pfam" id="PF03466">
    <property type="entry name" value="LysR_substrate"/>
    <property type="match status" value="1"/>
</dbReference>